<accession>A0A4R5AEJ7</accession>
<dbReference type="Proteomes" id="UP000295217">
    <property type="component" value="Unassembled WGS sequence"/>
</dbReference>
<gene>
    <name evidence="2" type="ORF">E1262_07415</name>
</gene>
<evidence type="ECO:0000256" key="1">
    <source>
        <dbReference type="SAM" id="MobiDB-lite"/>
    </source>
</evidence>
<dbReference type="RefSeq" id="WP_132102505.1">
    <property type="nucleotide sequence ID" value="NZ_SMLB01000007.1"/>
</dbReference>
<comment type="caution">
    <text evidence="2">The sequence shown here is derived from an EMBL/GenBank/DDBJ whole genome shotgun (WGS) entry which is preliminary data.</text>
</comment>
<protein>
    <submittedName>
        <fullName evidence="2">Uncharacterized protein</fullName>
    </submittedName>
</protein>
<dbReference type="EMBL" id="SMLB01000007">
    <property type="protein sequence ID" value="TDD70953.1"/>
    <property type="molecule type" value="Genomic_DNA"/>
</dbReference>
<dbReference type="OrthoDB" id="5185854at2"/>
<proteinExistence type="predicted"/>
<evidence type="ECO:0000313" key="2">
    <source>
        <dbReference type="EMBL" id="TDD70953.1"/>
    </source>
</evidence>
<feature type="region of interest" description="Disordered" evidence="1">
    <location>
        <begin position="13"/>
        <end position="98"/>
    </location>
</feature>
<evidence type="ECO:0000313" key="3">
    <source>
        <dbReference type="Proteomes" id="UP000295217"/>
    </source>
</evidence>
<keyword evidence="3" id="KW-1185">Reference proteome</keyword>
<name>A0A4R5AEJ7_9ACTN</name>
<dbReference type="AlphaFoldDB" id="A0A4R5AEJ7"/>
<sequence>MVAAVVLACAVTGCSGDDEPSGAMDQSAGATQSAGAPGTSGMAPGAQPTDQNTPGGDAPDDAPSTSGTTATGSDGATEGDGSEVIPQPQDTAPPRLDELYDDAPAAESLAQVPPNGSASGELVDGFPVGVIDLVPDATVTSSAVSAEGRRVQVSLEATAPLSPDEVIGHYRARFVAGGFAEDQVPAVVGTTAASFSRSGDALVVSSRTSGDETVFSVTGVLVAQG</sequence>
<organism evidence="2 3">
    <name type="scientific">Jiangella aurantiaca</name>
    <dbReference type="NCBI Taxonomy" id="2530373"/>
    <lineage>
        <taxon>Bacteria</taxon>
        <taxon>Bacillati</taxon>
        <taxon>Actinomycetota</taxon>
        <taxon>Actinomycetes</taxon>
        <taxon>Jiangellales</taxon>
        <taxon>Jiangellaceae</taxon>
        <taxon>Jiangella</taxon>
    </lineage>
</organism>
<feature type="compositionally biased region" description="Low complexity" evidence="1">
    <location>
        <begin position="64"/>
        <end position="76"/>
    </location>
</feature>
<reference evidence="2 3" key="1">
    <citation type="submission" date="2019-02" db="EMBL/GenBank/DDBJ databases">
        <title>Draft genome sequences of novel Actinobacteria.</title>
        <authorList>
            <person name="Sahin N."/>
            <person name="Ay H."/>
            <person name="Saygin H."/>
        </authorList>
    </citation>
    <scope>NUCLEOTIDE SEQUENCE [LARGE SCALE GENOMIC DNA]</scope>
    <source>
        <strain evidence="2 3">8K307</strain>
    </source>
</reference>